<keyword evidence="11 14" id="KW-0472">Membrane</keyword>
<dbReference type="AlphaFoldDB" id="A0A2X3CQ61"/>
<evidence type="ECO:0000256" key="6">
    <source>
        <dbReference type="ARBA" id="ARBA00022692"/>
    </source>
</evidence>
<evidence type="ECO:0000256" key="14">
    <source>
        <dbReference type="PROSITE-ProRule" id="PRU01360"/>
    </source>
</evidence>
<feature type="domain" description="TonB-dependent receptor plug" evidence="16">
    <location>
        <begin position="68"/>
        <end position="168"/>
    </location>
</feature>
<gene>
    <name evidence="17" type="primary">fiu_3</name>
    <name evidence="17" type="ORF">NCTC9128_01924</name>
</gene>
<evidence type="ECO:0000259" key="16">
    <source>
        <dbReference type="Pfam" id="PF07715"/>
    </source>
</evidence>
<name>A0A2X3CQ61_KLEPN</name>
<organism evidence="17 18">
    <name type="scientific">Klebsiella pneumoniae</name>
    <dbReference type="NCBI Taxonomy" id="573"/>
    <lineage>
        <taxon>Bacteria</taxon>
        <taxon>Pseudomonadati</taxon>
        <taxon>Pseudomonadota</taxon>
        <taxon>Gammaproteobacteria</taxon>
        <taxon>Enterobacterales</taxon>
        <taxon>Enterobacteriaceae</taxon>
        <taxon>Klebsiella/Raoultella group</taxon>
        <taxon>Klebsiella</taxon>
        <taxon>Klebsiella pneumoniae complex</taxon>
    </lineage>
</organism>
<dbReference type="InterPro" id="IPR010916">
    <property type="entry name" value="TonB_box_CS"/>
</dbReference>
<evidence type="ECO:0000256" key="10">
    <source>
        <dbReference type="ARBA" id="ARBA00023077"/>
    </source>
</evidence>
<reference evidence="17 18" key="1">
    <citation type="submission" date="2018-06" db="EMBL/GenBank/DDBJ databases">
        <authorList>
            <consortium name="Pathogen Informatics"/>
            <person name="Doyle S."/>
        </authorList>
    </citation>
    <scope>NUCLEOTIDE SEQUENCE [LARGE SCALE GENOMIC DNA]</scope>
    <source>
        <strain evidence="17 18">NCTC9128</strain>
    </source>
</reference>
<protein>
    <submittedName>
        <fullName evidence="17">Ferrichrome-iron receptor</fullName>
    </submittedName>
</protein>
<keyword evidence="12 17" id="KW-0675">Receptor</keyword>
<evidence type="ECO:0000313" key="17">
    <source>
        <dbReference type="EMBL" id="SQC13846.1"/>
    </source>
</evidence>
<evidence type="ECO:0000256" key="7">
    <source>
        <dbReference type="ARBA" id="ARBA00022729"/>
    </source>
</evidence>
<dbReference type="InterPro" id="IPR039426">
    <property type="entry name" value="TonB-dep_rcpt-like"/>
</dbReference>
<dbReference type="NCBIfam" id="NF007349">
    <property type="entry name" value="PRK09840.1"/>
    <property type="match status" value="1"/>
</dbReference>
<keyword evidence="13 14" id="KW-0998">Cell outer membrane</keyword>
<evidence type="ECO:0000313" key="18">
    <source>
        <dbReference type="Proteomes" id="UP000251088"/>
    </source>
</evidence>
<evidence type="ECO:0000256" key="8">
    <source>
        <dbReference type="ARBA" id="ARBA00023004"/>
    </source>
</evidence>
<dbReference type="GO" id="GO:0015344">
    <property type="term" value="F:siderophore uptake transmembrane transporter activity"/>
    <property type="evidence" value="ECO:0007669"/>
    <property type="project" value="TreeGrafter"/>
</dbReference>
<dbReference type="PANTHER" id="PTHR32552:SF89">
    <property type="entry name" value="CATECHOLATE SIDEROPHORE RECEPTOR FIU"/>
    <property type="match status" value="1"/>
</dbReference>
<evidence type="ECO:0000256" key="13">
    <source>
        <dbReference type="ARBA" id="ARBA00023237"/>
    </source>
</evidence>
<evidence type="ECO:0000256" key="15">
    <source>
        <dbReference type="PROSITE-ProRule" id="PRU10143"/>
    </source>
</evidence>
<evidence type="ECO:0000256" key="1">
    <source>
        <dbReference type="ARBA" id="ARBA00004571"/>
    </source>
</evidence>
<evidence type="ECO:0000256" key="12">
    <source>
        <dbReference type="ARBA" id="ARBA00023170"/>
    </source>
</evidence>
<sequence>MEKNASLPFGSFNSLALFTGLCLGASPAAGIAAENSVKNSEETLVVEAAPPSLYSPGASADPKFNKPLVDTTRTITVIPEQVIKDQGVTNLTDALKNVPGVGAFYAGENGSSTTGDAIFMRGVDTSNSIYVDGIRDIGSVTRDTFNTQQVEVIKGPAGTDYGRSAPSGSINMISKQPRLDSGIDGSASIGSAWSRRGTLDLNQAFSDNAAFRLNLMGEKTHDAGRDRIENERYGIAPSLAFGLDTPTRLYLNYLHVRQNNTPDGGIPTVGLPGYSAPSPKYAALNSTGKVDTSNFYGTDSDYDKSTTDSGTLRFEHDLTENTTVRNTTRWSRVKQEYLLTAVMGGANNITAPDINDVNTWSWSRLVNTKDVSNRILTNQTNITSTFDTGSIGHDVSAGVEFTRENQTNYGVNARTAPAVNLYHPVSNLSIGGLDRNGANANGQTDTFGIMPLIR</sequence>
<keyword evidence="10 15" id="KW-0798">TonB box</keyword>
<feature type="short sequence motif" description="TonB box" evidence="15">
    <location>
        <begin position="43"/>
        <end position="49"/>
    </location>
</feature>
<comment type="similarity">
    <text evidence="2 14">Belongs to the TonB-dependent receptor family.</text>
</comment>
<keyword evidence="8" id="KW-0408">Iron</keyword>
<keyword evidence="3 14" id="KW-0813">Transport</keyword>
<dbReference type="Pfam" id="PF07715">
    <property type="entry name" value="Plug"/>
    <property type="match status" value="1"/>
</dbReference>
<keyword evidence="6 14" id="KW-0812">Transmembrane</keyword>
<dbReference type="InterPro" id="IPR037066">
    <property type="entry name" value="Plug_dom_sf"/>
</dbReference>
<dbReference type="Gene3D" id="2.40.170.20">
    <property type="entry name" value="TonB-dependent receptor, beta-barrel domain"/>
    <property type="match status" value="1"/>
</dbReference>
<dbReference type="Proteomes" id="UP000251088">
    <property type="component" value="Unassembled WGS sequence"/>
</dbReference>
<dbReference type="PROSITE" id="PS00430">
    <property type="entry name" value="TONB_DEPENDENT_REC_1"/>
    <property type="match status" value="1"/>
</dbReference>
<dbReference type="PANTHER" id="PTHR32552">
    <property type="entry name" value="FERRICHROME IRON RECEPTOR-RELATED"/>
    <property type="match status" value="1"/>
</dbReference>
<dbReference type="GO" id="GO:0015891">
    <property type="term" value="P:siderophore transport"/>
    <property type="evidence" value="ECO:0007669"/>
    <property type="project" value="UniProtKB-ARBA"/>
</dbReference>
<dbReference type="GO" id="GO:0009279">
    <property type="term" value="C:cell outer membrane"/>
    <property type="evidence" value="ECO:0007669"/>
    <property type="project" value="UniProtKB-SubCell"/>
</dbReference>
<accession>A0A2X3CQ61</accession>
<dbReference type="InterPro" id="IPR012910">
    <property type="entry name" value="Plug_dom"/>
</dbReference>
<keyword evidence="4 14" id="KW-1134">Transmembrane beta strand</keyword>
<evidence type="ECO:0000256" key="9">
    <source>
        <dbReference type="ARBA" id="ARBA00023065"/>
    </source>
</evidence>
<dbReference type="Gene3D" id="2.170.130.10">
    <property type="entry name" value="TonB-dependent receptor, plug domain"/>
    <property type="match status" value="1"/>
</dbReference>
<comment type="subcellular location">
    <subcellularLocation>
        <location evidence="1 14">Cell outer membrane</location>
        <topology evidence="1 14">Multi-pass membrane protein</topology>
    </subcellularLocation>
</comment>
<dbReference type="FunFam" id="2.170.130.10:FF:000001">
    <property type="entry name" value="Catecholate siderophore TonB-dependent receptor"/>
    <property type="match status" value="1"/>
</dbReference>
<keyword evidence="9" id="KW-0406">Ion transport</keyword>
<evidence type="ECO:0000256" key="11">
    <source>
        <dbReference type="ARBA" id="ARBA00023136"/>
    </source>
</evidence>
<evidence type="ECO:0000256" key="2">
    <source>
        <dbReference type="ARBA" id="ARBA00009810"/>
    </source>
</evidence>
<keyword evidence="5" id="KW-0410">Iron transport</keyword>
<dbReference type="SUPFAM" id="SSF56935">
    <property type="entry name" value="Porins"/>
    <property type="match status" value="1"/>
</dbReference>
<keyword evidence="7" id="KW-0732">Signal</keyword>
<dbReference type="InterPro" id="IPR036942">
    <property type="entry name" value="Beta-barrel_TonB_sf"/>
</dbReference>
<dbReference type="PROSITE" id="PS52016">
    <property type="entry name" value="TONB_DEPENDENT_REC_3"/>
    <property type="match status" value="1"/>
</dbReference>
<evidence type="ECO:0000256" key="5">
    <source>
        <dbReference type="ARBA" id="ARBA00022496"/>
    </source>
</evidence>
<evidence type="ECO:0000256" key="4">
    <source>
        <dbReference type="ARBA" id="ARBA00022452"/>
    </source>
</evidence>
<proteinExistence type="inferred from homology"/>
<evidence type="ECO:0000256" key="3">
    <source>
        <dbReference type="ARBA" id="ARBA00022448"/>
    </source>
</evidence>
<dbReference type="EMBL" id="UAWN01000008">
    <property type="protein sequence ID" value="SQC13846.1"/>
    <property type="molecule type" value="Genomic_DNA"/>
</dbReference>